<feature type="transmembrane region" description="Helical" evidence="1">
    <location>
        <begin position="71"/>
        <end position="92"/>
    </location>
</feature>
<organism evidence="2 3">
    <name type="scientific">Methylorubrum populi (strain ATCC BAA-705 / NCIMB 13946 / BJ001)</name>
    <name type="common">Methylobacterium populi</name>
    <dbReference type="NCBI Taxonomy" id="441620"/>
    <lineage>
        <taxon>Bacteria</taxon>
        <taxon>Pseudomonadati</taxon>
        <taxon>Pseudomonadota</taxon>
        <taxon>Alphaproteobacteria</taxon>
        <taxon>Hyphomicrobiales</taxon>
        <taxon>Methylobacteriaceae</taxon>
        <taxon>Methylorubrum</taxon>
    </lineage>
</organism>
<protein>
    <submittedName>
        <fullName evidence="2">Uncharacterized protein</fullName>
    </submittedName>
</protein>
<feature type="transmembrane region" description="Helical" evidence="1">
    <location>
        <begin position="98"/>
        <end position="120"/>
    </location>
</feature>
<gene>
    <name evidence="2" type="ordered locus">Mpop_2662</name>
</gene>
<dbReference type="HOGENOM" id="CLU_2035344_0_0_5"/>
<keyword evidence="1" id="KW-0812">Transmembrane</keyword>
<keyword evidence="1" id="KW-1133">Transmembrane helix</keyword>
<accession>B1ZCC6</accession>
<dbReference type="KEGG" id="mpo:Mpop_2662"/>
<dbReference type="Proteomes" id="UP000007136">
    <property type="component" value="Chromosome"/>
</dbReference>
<evidence type="ECO:0000313" key="2">
    <source>
        <dbReference type="EMBL" id="ACB80819.1"/>
    </source>
</evidence>
<dbReference type="STRING" id="441620.Mpop_2662"/>
<name>B1ZCC6_METPB</name>
<feature type="transmembrane region" description="Helical" evidence="1">
    <location>
        <begin position="28"/>
        <end position="50"/>
    </location>
</feature>
<sequence length="121" mass="13252">MDWIDDLLGLDRYQRAATCLGGDSVLQALYVGFSAVGIISCFIIVWALIFRVRAGHQLQISLSAGRLYGGLIGLTGFMMLSHTMMIFTPLYRLDVLSVVVWAMVAAVTAMFTVAALFDLLD</sequence>
<evidence type="ECO:0000313" key="3">
    <source>
        <dbReference type="Proteomes" id="UP000007136"/>
    </source>
</evidence>
<proteinExistence type="predicted"/>
<dbReference type="EMBL" id="CP001029">
    <property type="protein sequence ID" value="ACB80819.1"/>
    <property type="molecule type" value="Genomic_DNA"/>
</dbReference>
<dbReference type="RefSeq" id="WP_012454541.1">
    <property type="nucleotide sequence ID" value="NC_010725.1"/>
</dbReference>
<dbReference type="AlphaFoldDB" id="B1ZCC6"/>
<keyword evidence="1" id="KW-0472">Membrane</keyword>
<reference evidence="2" key="1">
    <citation type="submission" date="2008-04" db="EMBL/GenBank/DDBJ databases">
        <title>Complete sequence of chromosome of Methylobacterium populi BJ001.</title>
        <authorList>
            <consortium name="US DOE Joint Genome Institute"/>
            <person name="Copeland A."/>
            <person name="Lucas S."/>
            <person name="Lapidus A."/>
            <person name="Glavina del Rio T."/>
            <person name="Dalin E."/>
            <person name="Tice H."/>
            <person name="Bruce D."/>
            <person name="Goodwin L."/>
            <person name="Pitluck S."/>
            <person name="Chertkov O."/>
            <person name="Brettin T."/>
            <person name="Detter J.C."/>
            <person name="Han C."/>
            <person name="Kuske C.R."/>
            <person name="Schmutz J."/>
            <person name="Larimer F."/>
            <person name="Land M."/>
            <person name="Hauser L."/>
            <person name="Kyrpides N."/>
            <person name="Mikhailova N."/>
            <person name="Marx C."/>
            <person name="Richardson P."/>
        </authorList>
    </citation>
    <scope>NUCLEOTIDE SEQUENCE [LARGE SCALE GENOMIC DNA]</scope>
    <source>
        <strain evidence="2">BJ001</strain>
    </source>
</reference>
<evidence type="ECO:0000256" key="1">
    <source>
        <dbReference type="SAM" id="Phobius"/>
    </source>
</evidence>